<keyword evidence="2" id="KW-1185">Reference proteome</keyword>
<comment type="caution">
    <text evidence="1">The sequence shown here is derived from an EMBL/GenBank/DDBJ whole genome shotgun (WGS) entry which is preliminary data.</text>
</comment>
<evidence type="ECO:0000313" key="1">
    <source>
        <dbReference type="EMBL" id="CAB3978642.1"/>
    </source>
</evidence>
<gene>
    <name evidence="1" type="ORF">PACLA_8A011605</name>
</gene>
<organism evidence="1 2">
    <name type="scientific">Paramuricea clavata</name>
    <name type="common">Red gorgonian</name>
    <name type="synonym">Violescent sea-whip</name>
    <dbReference type="NCBI Taxonomy" id="317549"/>
    <lineage>
        <taxon>Eukaryota</taxon>
        <taxon>Metazoa</taxon>
        <taxon>Cnidaria</taxon>
        <taxon>Anthozoa</taxon>
        <taxon>Octocorallia</taxon>
        <taxon>Malacalcyonacea</taxon>
        <taxon>Plexauridae</taxon>
        <taxon>Paramuricea</taxon>
    </lineage>
</organism>
<evidence type="ECO:0000313" key="2">
    <source>
        <dbReference type="Proteomes" id="UP001152795"/>
    </source>
</evidence>
<protein>
    <submittedName>
        <fullName evidence="1">Uncharacterized protein</fullName>
    </submittedName>
</protein>
<accession>A0A6S7FNS2</accession>
<proteinExistence type="predicted"/>
<reference evidence="1" key="1">
    <citation type="submission" date="2020-04" db="EMBL/GenBank/DDBJ databases">
        <authorList>
            <person name="Alioto T."/>
            <person name="Alioto T."/>
            <person name="Gomez Garrido J."/>
        </authorList>
    </citation>
    <scope>NUCLEOTIDE SEQUENCE</scope>
    <source>
        <strain evidence="1">A484AB</strain>
    </source>
</reference>
<dbReference type="Proteomes" id="UP001152795">
    <property type="component" value="Unassembled WGS sequence"/>
</dbReference>
<dbReference type="AlphaFoldDB" id="A0A6S7FNS2"/>
<dbReference type="EMBL" id="CACRXK020000130">
    <property type="protein sequence ID" value="CAB3978642.1"/>
    <property type="molecule type" value="Genomic_DNA"/>
</dbReference>
<name>A0A6S7FNS2_PARCT</name>
<sequence>MWLGMLGVKVSLGVDGMAVGDTIGVMGLVWVEGGVVSMAVGLCGAIAWDVVGDVRVKVSLGVHGMAVGDTIGVLGWVWVGVVSMVVGLCGVLVGGLTGVVDCGRIEIGLVNMVDGEFDGVLVNRLFSKSGSDMTSKRCSVSISNPI</sequence>